<dbReference type="KEGG" id="ehn:H9Q80_03580"/>
<dbReference type="Pfam" id="PF00232">
    <property type="entry name" value="Glyco_hydro_1"/>
    <property type="match status" value="1"/>
</dbReference>
<evidence type="ECO:0000313" key="3">
    <source>
        <dbReference type="EMBL" id="QNM14228.1"/>
    </source>
</evidence>
<name>A0A7G9GTU6_9FIRM</name>
<dbReference type="EMBL" id="CP060636">
    <property type="protein sequence ID" value="QNM14228.1"/>
    <property type="molecule type" value="Genomic_DNA"/>
</dbReference>
<dbReference type="InterPro" id="IPR017853">
    <property type="entry name" value="GH"/>
</dbReference>
<dbReference type="RefSeq" id="WP_117536545.1">
    <property type="nucleotide sequence ID" value="NZ_CP060636.1"/>
</dbReference>
<dbReference type="GO" id="GO:0016052">
    <property type="term" value="P:carbohydrate catabolic process"/>
    <property type="evidence" value="ECO:0007669"/>
    <property type="project" value="TreeGrafter"/>
</dbReference>
<accession>A0A7G9GTU6</accession>
<protein>
    <submittedName>
        <fullName evidence="3">Family 1 glycosylhydrolase</fullName>
    </submittedName>
</protein>
<reference evidence="3 4" key="1">
    <citation type="submission" date="2020-08" db="EMBL/GenBank/DDBJ databases">
        <authorList>
            <person name="Liu C."/>
            <person name="Sun Q."/>
        </authorList>
    </citation>
    <scope>NUCLEOTIDE SEQUENCE [LARGE SCALE GENOMIC DNA]</scope>
    <source>
        <strain evidence="3 4">NSJ-61</strain>
    </source>
</reference>
<dbReference type="PANTHER" id="PTHR10353">
    <property type="entry name" value="GLYCOSYL HYDROLASE"/>
    <property type="match status" value="1"/>
</dbReference>
<dbReference type="PANTHER" id="PTHR10353:SF122">
    <property type="entry name" value="6-PHOSPHO-BETA-GLUCOSIDASE ASCB-RELATED"/>
    <property type="match status" value="1"/>
</dbReference>
<keyword evidence="1" id="KW-0326">Glycosidase</keyword>
<dbReference type="AlphaFoldDB" id="A0A7G9GTU6"/>
<evidence type="ECO:0000313" key="4">
    <source>
        <dbReference type="Proteomes" id="UP000515856"/>
    </source>
</evidence>
<evidence type="ECO:0000256" key="2">
    <source>
        <dbReference type="RuleBase" id="RU003690"/>
    </source>
</evidence>
<evidence type="ECO:0000256" key="1">
    <source>
        <dbReference type="ARBA" id="ARBA00023295"/>
    </source>
</evidence>
<dbReference type="Gene3D" id="3.20.20.80">
    <property type="entry name" value="Glycosidases"/>
    <property type="match status" value="1"/>
</dbReference>
<comment type="similarity">
    <text evidence="2">Belongs to the glycosyl hydrolase 1 family.</text>
</comment>
<dbReference type="InterPro" id="IPR001360">
    <property type="entry name" value="Glyco_hydro_1"/>
</dbReference>
<dbReference type="SUPFAM" id="SSF51445">
    <property type="entry name" value="(Trans)glycosidases"/>
    <property type="match status" value="1"/>
</dbReference>
<organism evidence="3 4">
    <name type="scientific">[Eubacterium] hominis</name>
    <dbReference type="NCBI Taxonomy" id="2764325"/>
    <lineage>
        <taxon>Bacteria</taxon>
        <taxon>Bacillati</taxon>
        <taxon>Bacillota</taxon>
        <taxon>Erysipelotrichia</taxon>
        <taxon>Erysipelotrichales</taxon>
        <taxon>Erysipelotrichaceae</taxon>
        <taxon>Amedibacillus</taxon>
    </lineage>
</organism>
<keyword evidence="4" id="KW-1185">Reference proteome</keyword>
<proteinExistence type="inferred from homology"/>
<gene>
    <name evidence="3" type="ORF">H9Q80_03580</name>
</gene>
<keyword evidence="3" id="KW-0378">Hydrolase</keyword>
<dbReference type="GO" id="GO:0008422">
    <property type="term" value="F:beta-glucosidase activity"/>
    <property type="evidence" value="ECO:0007669"/>
    <property type="project" value="TreeGrafter"/>
</dbReference>
<sequence>MDYYKECLMSLNDALKEGIDVKAFCAWSPIDLVSSGSGEMSKRYGFIYVDLDDHLQGSGKRYKKDSFNWYKEVIRTHGDSLTD</sequence>
<dbReference type="GO" id="GO:0005829">
    <property type="term" value="C:cytosol"/>
    <property type="evidence" value="ECO:0007669"/>
    <property type="project" value="TreeGrafter"/>
</dbReference>
<dbReference type="Proteomes" id="UP000515856">
    <property type="component" value="Chromosome"/>
</dbReference>